<dbReference type="HOGENOM" id="CLU_2699435_0_0_7"/>
<proteinExistence type="predicted"/>
<organism evidence="1 2">
    <name type="scientific">Trichlorobacter lovleyi (strain ATCC BAA-1151 / DSM 17278 / SZ)</name>
    <name type="common">Geobacter lovleyi</name>
    <dbReference type="NCBI Taxonomy" id="398767"/>
    <lineage>
        <taxon>Bacteria</taxon>
        <taxon>Pseudomonadati</taxon>
        <taxon>Thermodesulfobacteriota</taxon>
        <taxon>Desulfuromonadia</taxon>
        <taxon>Geobacterales</taxon>
        <taxon>Geobacteraceae</taxon>
        <taxon>Trichlorobacter</taxon>
    </lineage>
</organism>
<protein>
    <submittedName>
        <fullName evidence="1">Uncharacterized protein</fullName>
    </submittedName>
</protein>
<dbReference type="EMBL" id="CP001089">
    <property type="protein sequence ID" value="ACD96434.1"/>
    <property type="molecule type" value="Genomic_DNA"/>
</dbReference>
<evidence type="ECO:0000313" key="1">
    <source>
        <dbReference type="EMBL" id="ACD96434.1"/>
    </source>
</evidence>
<accession>B3E7B7</accession>
<keyword evidence="2" id="KW-1185">Reference proteome</keyword>
<evidence type="ECO:0000313" key="2">
    <source>
        <dbReference type="Proteomes" id="UP000002420"/>
    </source>
</evidence>
<dbReference type="AlphaFoldDB" id="B3E7B7"/>
<sequence>MEAEERSGNCSFNILITASNFFQRWDKNIVLQTLFLFVRRPEEEGGMPNQTEAAAKTAAVLQTRYEKQENICS</sequence>
<gene>
    <name evidence="1" type="ordered locus">Glov_2721</name>
</gene>
<dbReference type="Proteomes" id="UP000002420">
    <property type="component" value="Chromosome"/>
</dbReference>
<reference evidence="1 2" key="1">
    <citation type="submission" date="2008-05" db="EMBL/GenBank/DDBJ databases">
        <title>Complete sequence of chromosome of Geobacter lovleyi SZ.</title>
        <authorList>
            <consortium name="US DOE Joint Genome Institute"/>
            <person name="Lucas S."/>
            <person name="Copeland A."/>
            <person name="Lapidus A."/>
            <person name="Glavina del Rio T."/>
            <person name="Dalin E."/>
            <person name="Tice H."/>
            <person name="Bruce D."/>
            <person name="Goodwin L."/>
            <person name="Pitluck S."/>
            <person name="Chertkov O."/>
            <person name="Meincke L."/>
            <person name="Brettin T."/>
            <person name="Detter J.C."/>
            <person name="Han C."/>
            <person name="Tapia R."/>
            <person name="Kuske C.R."/>
            <person name="Schmutz J."/>
            <person name="Larimer F."/>
            <person name="Land M."/>
            <person name="Hauser L."/>
            <person name="Kyrpides N."/>
            <person name="Mikhailova N."/>
            <person name="Sung Y."/>
            <person name="Fletcher K.E."/>
            <person name="Ritalahti K.M."/>
            <person name="Loeffler F.E."/>
            <person name="Richardson P."/>
        </authorList>
    </citation>
    <scope>NUCLEOTIDE SEQUENCE [LARGE SCALE GENOMIC DNA]</scope>
    <source>
        <strain evidence="2">ATCC BAA-1151 / DSM 17278 / SZ</strain>
    </source>
</reference>
<dbReference type="STRING" id="398767.Glov_2721"/>
<dbReference type="KEGG" id="glo:Glov_2721"/>
<name>B3E7B7_TRIL1</name>